<evidence type="ECO:0000313" key="9">
    <source>
        <dbReference type="Proteomes" id="UP000502677"/>
    </source>
</evidence>
<dbReference type="GO" id="GO:0016020">
    <property type="term" value="C:membrane"/>
    <property type="evidence" value="ECO:0007669"/>
    <property type="project" value="UniProtKB-SubCell"/>
</dbReference>
<dbReference type="Proteomes" id="UP000502677">
    <property type="component" value="Chromosome"/>
</dbReference>
<accession>A0A6G7XG88</accession>
<evidence type="ECO:0000259" key="7">
    <source>
        <dbReference type="Pfam" id="PF13845"/>
    </source>
</evidence>
<dbReference type="EMBL" id="CP049863">
    <property type="protein sequence ID" value="QIK63486.1"/>
    <property type="molecule type" value="Genomic_DNA"/>
</dbReference>
<keyword evidence="2 6" id="KW-0812">Transmembrane</keyword>
<dbReference type="KEGG" id="lvi:G7068_09955"/>
<gene>
    <name evidence="8" type="ORF">G7068_09955</name>
</gene>
<organism evidence="8 9">
    <name type="scientific">Leucobacter viscericola</name>
    <dbReference type="NCBI Taxonomy" id="2714935"/>
    <lineage>
        <taxon>Bacteria</taxon>
        <taxon>Bacillati</taxon>
        <taxon>Actinomycetota</taxon>
        <taxon>Actinomycetes</taxon>
        <taxon>Micrococcales</taxon>
        <taxon>Microbacteriaceae</taxon>
        <taxon>Leucobacter</taxon>
    </lineage>
</organism>
<feature type="compositionally biased region" description="Low complexity" evidence="5">
    <location>
        <begin position="8"/>
        <end position="26"/>
    </location>
</feature>
<dbReference type="InterPro" id="IPR026004">
    <property type="entry name" value="Septum_form"/>
</dbReference>
<proteinExistence type="predicted"/>
<keyword evidence="9" id="KW-1185">Reference proteome</keyword>
<dbReference type="Pfam" id="PF13845">
    <property type="entry name" value="Septum_form"/>
    <property type="match status" value="1"/>
</dbReference>
<evidence type="ECO:0000256" key="5">
    <source>
        <dbReference type="SAM" id="MobiDB-lite"/>
    </source>
</evidence>
<evidence type="ECO:0000256" key="4">
    <source>
        <dbReference type="ARBA" id="ARBA00023136"/>
    </source>
</evidence>
<sequence>MEHGTDNPGEQPQTPTPEQGPQTTPPIWAGAQLGAPATARPSLVFPIIATVLFWPVGLFAILKTVKAKKAVAAGDNASAVKLLRTAKTESIIATIVGGLILLCNILILAAVVASAPQDLASQSPTKDEIPSYSASMADGPTNKVVIRLTVDKGSARSTFSGTLGGKEFENADQSDNEFKKSFTKTILVDKDSKDFTIDVLADTYGAKVTCELEVDGVVVGKNVGTGTTYCDMYMTVNDDSASADDASSNDSSSGGIFAMPKYAVGDCINTTTNAGGQVTSEKVDCAGEHDGQVTHVETLPDGDYPGEEAISNQANTVCTGDAFTSFIGIPFTDSTLSGSFMYPQSVSWTVGDRDITCLVHEAEGKTTGSLQGAAR</sequence>
<evidence type="ECO:0000256" key="1">
    <source>
        <dbReference type="ARBA" id="ARBA00004370"/>
    </source>
</evidence>
<dbReference type="AlphaFoldDB" id="A0A6G7XG88"/>
<dbReference type="Pfam" id="PF04505">
    <property type="entry name" value="CD225"/>
    <property type="match status" value="1"/>
</dbReference>
<evidence type="ECO:0000313" key="8">
    <source>
        <dbReference type="EMBL" id="QIK63486.1"/>
    </source>
</evidence>
<dbReference type="RefSeq" id="WP_166291644.1">
    <property type="nucleotide sequence ID" value="NZ_CP049863.1"/>
</dbReference>
<evidence type="ECO:0000256" key="6">
    <source>
        <dbReference type="SAM" id="Phobius"/>
    </source>
</evidence>
<name>A0A6G7XG88_9MICO</name>
<feature type="region of interest" description="Disordered" evidence="5">
    <location>
        <begin position="1"/>
        <end position="29"/>
    </location>
</feature>
<evidence type="ECO:0000256" key="3">
    <source>
        <dbReference type="ARBA" id="ARBA00022989"/>
    </source>
</evidence>
<dbReference type="InterPro" id="IPR007593">
    <property type="entry name" value="CD225/Dispanin_fam"/>
</dbReference>
<feature type="transmembrane region" description="Helical" evidence="6">
    <location>
        <begin position="91"/>
        <end position="113"/>
    </location>
</feature>
<comment type="subcellular location">
    <subcellularLocation>
        <location evidence="1">Membrane</location>
    </subcellularLocation>
</comment>
<keyword evidence="4 6" id="KW-0472">Membrane</keyword>
<keyword evidence="3 6" id="KW-1133">Transmembrane helix</keyword>
<protein>
    <recommendedName>
        <fullName evidence="7">Septum formation-related domain-containing protein</fullName>
    </recommendedName>
</protein>
<feature type="transmembrane region" description="Helical" evidence="6">
    <location>
        <begin position="43"/>
        <end position="62"/>
    </location>
</feature>
<reference evidence="8 9" key="1">
    <citation type="submission" date="2020-03" db="EMBL/GenBank/DDBJ databases">
        <title>Leucobacter sp. nov., isolated from beetles.</title>
        <authorList>
            <person name="Hyun D.-W."/>
            <person name="Bae J.-W."/>
        </authorList>
    </citation>
    <scope>NUCLEOTIDE SEQUENCE [LARGE SCALE GENOMIC DNA]</scope>
    <source>
        <strain evidence="8 9">HDW9C</strain>
    </source>
</reference>
<evidence type="ECO:0000256" key="2">
    <source>
        <dbReference type="ARBA" id="ARBA00022692"/>
    </source>
</evidence>
<feature type="domain" description="Septum formation-related" evidence="7">
    <location>
        <begin position="245"/>
        <end position="357"/>
    </location>
</feature>